<evidence type="ECO:0000256" key="4">
    <source>
        <dbReference type="ARBA" id="ARBA00023163"/>
    </source>
</evidence>
<dbReference type="CDD" id="cd00009">
    <property type="entry name" value="AAA"/>
    <property type="match status" value="1"/>
</dbReference>
<dbReference type="Pfam" id="PF02954">
    <property type="entry name" value="HTH_8"/>
    <property type="match status" value="1"/>
</dbReference>
<dbReference type="PROSITE" id="PS50110">
    <property type="entry name" value="RESPONSE_REGULATORY"/>
    <property type="match status" value="1"/>
</dbReference>
<dbReference type="Gene3D" id="3.40.50.2300">
    <property type="match status" value="1"/>
</dbReference>
<name>A0ABN6E2J1_9BACT</name>
<reference evidence="9 10" key="1">
    <citation type="journal article" date="2016" name="C (Basel)">
        <title>Selective Growth of and Electricity Production by Marine Exoelectrogenic Bacteria in Self-Aggregated Hydrogel of Microbially Reduced Graphene Oxide.</title>
        <authorList>
            <person name="Yoshida N."/>
            <person name="Goto Y."/>
            <person name="Miyata Y."/>
        </authorList>
    </citation>
    <scope>NUCLEOTIDE SEQUENCE [LARGE SCALE GENOMIC DNA]</scope>
    <source>
        <strain evidence="9 10">NIT-T3</strain>
    </source>
</reference>
<dbReference type="Proteomes" id="UP001319827">
    <property type="component" value="Chromosome"/>
</dbReference>
<dbReference type="Gene3D" id="3.40.50.300">
    <property type="entry name" value="P-loop containing nucleotide triphosphate hydrolases"/>
    <property type="match status" value="1"/>
</dbReference>
<organism evidence="9 10">
    <name type="scientific">Desulfuromonas versatilis</name>
    <dbReference type="NCBI Taxonomy" id="2802975"/>
    <lineage>
        <taxon>Bacteria</taxon>
        <taxon>Pseudomonadati</taxon>
        <taxon>Thermodesulfobacteriota</taxon>
        <taxon>Desulfuromonadia</taxon>
        <taxon>Desulfuromonadales</taxon>
        <taxon>Desulfuromonadaceae</taxon>
        <taxon>Desulfuromonas</taxon>
    </lineage>
</organism>
<dbReference type="SMART" id="SM00382">
    <property type="entry name" value="AAA"/>
    <property type="match status" value="1"/>
</dbReference>
<dbReference type="InterPro" id="IPR001789">
    <property type="entry name" value="Sig_transdc_resp-reg_receiver"/>
</dbReference>
<dbReference type="InterPro" id="IPR009057">
    <property type="entry name" value="Homeodomain-like_sf"/>
</dbReference>
<dbReference type="PROSITE" id="PS50931">
    <property type="entry name" value="HTH_LYSR"/>
    <property type="match status" value="1"/>
</dbReference>
<evidence type="ECO:0000313" key="10">
    <source>
        <dbReference type="Proteomes" id="UP001319827"/>
    </source>
</evidence>
<evidence type="ECO:0000256" key="2">
    <source>
        <dbReference type="ARBA" id="ARBA00022840"/>
    </source>
</evidence>
<protein>
    <submittedName>
        <fullName evidence="9">Sigma-54-dependent Fis family transcriptional regulator</fullName>
    </submittedName>
</protein>
<dbReference type="InterPro" id="IPR000847">
    <property type="entry name" value="LysR_HTH_N"/>
</dbReference>
<evidence type="ECO:0000256" key="5">
    <source>
        <dbReference type="PROSITE-ProRule" id="PRU00169"/>
    </source>
</evidence>
<feature type="modified residue" description="4-aspartylphosphate" evidence="5">
    <location>
        <position position="61"/>
    </location>
</feature>
<dbReference type="Pfam" id="PF25601">
    <property type="entry name" value="AAA_lid_14"/>
    <property type="match status" value="1"/>
</dbReference>
<keyword evidence="4" id="KW-0804">Transcription</keyword>
<evidence type="ECO:0000256" key="1">
    <source>
        <dbReference type="ARBA" id="ARBA00022741"/>
    </source>
</evidence>
<keyword evidence="1" id="KW-0547">Nucleotide-binding</keyword>
<proteinExistence type="predicted"/>
<feature type="domain" description="Sigma-54 factor interaction" evidence="6">
    <location>
        <begin position="156"/>
        <end position="384"/>
    </location>
</feature>
<evidence type="ECO:0000256" key="3">
    <source>
        <dbReference type="ARBA" id="ARBA00023015"/>
    </source>
</evidence>
<keyword evidence="10" id="KW-1185">Reference proteome</keyword>
<feature type="domain" description="Response regulatory" evidence="7">
    <location>
        <begin position="10"/>
        <end position="126"/>
    </location>
</feature>
<dbReference type="Pfam" id="PF00072">
    <property type="entry name" value="Response_reg"/>
    <property type="match status" value="1"/>
</dbReference>
<dbReference type="PROSITE" id="PS00675">
    <property type="entry name" value="SIGMA54_INTERACT_1"/>
    <property type="match status" value="1"/>
</dbReference>
<dbReference type="InterPro" id="IPR011006">
    <property type="entry name" value="CheY-like_superfamily"/>
</dbReference>
<dbReference type="Pfam" id="PF00158">
    <property type="entry name" value="Sigma54_activat"/>
    <property type="match status" value="1"/>
</dbReference>
<dbReference type="PANTHER" id="PTHR32071">
    <property type="entry name" value="TRANSCRIPTIONAL REGULATORY PROTEIN"/>
    <property type="match status" value="1"/>
</dbReference>
<dbReference type="SMART" id="SM00448">
    <property type="entry name" value="REC"/>
    <property type="match status" value="1"/>
</dbReference>
<dbReference type="InterPro" id="IPR025662">
    <property type="entry name" value="Sigma_54_int_dom_ATP-bd_1"/>
</dbReference>
<dbReference type="InterPro" id="IPR025943">
    <property type="entry name" value="Sigma_54_int_dom_ATP-bd_2"/>
</dbReference>
<dbReference type="SUPFAM" id="SSF46689">
    <property type="entry name" value="Homeodomain-like"/>
    <property type="match status" value="1"/>
</dbReference>
<accession>A0ABN6E2J1</accession>
<keyword evidence="2" id="KW-0067">ATP-binding</keyword>
<dbReference type="PROSITE" id="PS50045">
    <property type="entry name" value="SIGMA54_INTERACT_4"/>
    <property type="match status" value="1"/>
</dbReference>
<dbReference type="InterPro" id="IPR002197">
    <property type="entry name" value="HTH_Fis"/>
</dbReference>
<dbReference type="InterPro" id="IPR003593">
    <property type="entry name" value="AAA+_ATPase"/>
</dbReference>
<keyword evidence="3" id="KW-0805">Transcription regulation</keyword>
<dbReference type="Gene3D" id="1.10.8.60">
    <property type="match status" value="1"/>
</dbReference>
<feature type="domain" description="HTH lysR-type" evidence="8">
    <location>
        <begin position="442"/>
        <end position="474"/>
    </location>
</feature>
<dbReference type="PRINTS" id="PR01590">
    <property type="entry name" value="HTHFIS"/>
</dbReference>
<dbReference type="InterPro" id="IPR027417">
    <property type="entry name" value="P-loop_NTPase"/>
</dbReference>
<dbReference type="InterPro" id="IPR002078">
    <property type="entry name" value="Sigma_54_int"/>
</dbReference>
<gene>
    <name evidence="9" type="ORF">DESUT3_34430</name>
</gene>
<dbReference type="SUPFAM" id="SSF52172">
    <property type="entry name" value="CheY-like"/>
    <property type="match status" value="1"/>
</dbReference>
<evidence type="ECO:0000259" key="8">
    <source>
        <dbReference type="PROSITE" id="PS50931"/>
    </source>
</evidence>
<reference evidence="9 10" key="2">
    <citation type="journal article" date="2021" name="Int. J. Syst. Evol. Microbiol.">
        <title>Isolation and Polyphasic Characterization of Desulfuromonas versatilis sp. Nov., an Electrogenic Bacteria Capable of Versatile Metabolism Isolated from a Graphene Oxide-Reducing Enrichment Culture.</title>
        <authorList>
            <person name="Xie L."/>
            <person name="Yoshida N."/>
            <person name="Ishii S."/>
            <person name="Meng L."/>
        </authorList>
    </citation>
    <scope>NUCLEOTIDE SEQUENCE [LARGE SCALE GENOMIC DNA]</scope>
    <source>
        <strain evidence="9 10">NIT-T3</strain>
    </source>
</reference>
<dbReference type="Gene3D" id="1.10.10.60">
    <property type="entry name" value="Homeodomain-like"/>
    <property type="match status" value="1"/>
</dbReference>
<dbReference type="PANTHER" id="PTHR32071:SF13">
    <property type="entry name" value="RESPONSE REGULATOR HSFA"/>
    <property type="match status" value="1"/>
</dbReference>
<sequence length="474" mass="51222">MKAALYPKNPVLLVDDEPAWLRSLGRALERSAGINNQIVCQDSRQVMQILARQPASLVLLDLTMPHLPGEELLGSLVQNHPETPVIILTGVNQVETSVRCMKQGAFDFFVKGVEEERLAAGVLRAIRMQELDREVRELKNGLLDGQVENLDAFSGILTRSPKMHAIFRYIEAVAPSSQPVLVTGESGAGKELVARALHLIGRPEGPWVPVNVAGLDDSIFSDTLFGHTRGAFTGADRARAGMIEQAAGGTLFLDEIGDLSPASQVKLLRLLQEGEYLPIGADRPKRSSARIIVATNQNLAALQASGAFRKDLFYRLQGHQVQLPPLRERPEDLPLLLEHFLAKAARELGKRKPTAPEELAVLLATYHFPGNIRELEGMVHNAVATHQAGKLSTQSFRVALGLERSEATGNGKGAASGPETPGLVFGDQLPTLSEAADLLVAEALSRSQGNQTIAAGLLGITRPALSKRLKKLRA</sequence>
<dbReference type="EMBL" id="AP024355">
    <property type="protein sequence ID" value="BCR06374.1"/>
    <property type="molecule type" value="Genomic_DNA"/>
</dbReference>
<dbReference type="RefSeq" id="WP_221249755.1">
    <property type="nucleotide sequence ID" value="NZ_AP024355.1"/>
</dbReference>
<evidence type="ECO:0000259" key="6">
    <source>
        <dbReference type="PROSITE" id="PS50045"/>
    </source>
</evidence>
<dbReference type="PROSITE" id="PS00676">
    <property type="entry name" value="SIGMA54_INTERACT_2"/>
    <property type="match status" value="1"/>
</dbReference>
<evidence type="ECO:0000259" key="7">
    <source>
        <dbReference type="PROSITE" id="PS50110"/>
    </source>
</evidence>
<keyword evidence="5" id="KW-0597">Phosphoprotein</keyword>
<dbReference type="InterPro" id="IPR058031">
    <property type="entry name" value="AAA_lid_NorR"/>
</dbReference>
<evidence type="ECO:0000313" key="9">
    <source>
        <dbReference type="EMBL" id="BCR06374.1"/>
    </source>
</evidence>
<dbReference type="SUPFAM" id="SSF52540">
    <property type="entry name" value="P-loop containing nucleoside triphosphate hydrolases"/>
    <property type="match status" value="1"/>
</dbReference>